<dbReference type="InterPro" id="IPR042178">
    <property type="entry name" value="Serpin_sf_1"/>
</dbReference>
<dbReference type="GO" id="GO:0004867">
    <property type="term" value="F:serine-type endopeptidase inhibitor activity"/>
    <property type="evidence" value="ECO:0007669"/>
    <property type="project" value="UniProtKB-KW"/>
</dbReference>
<dbReference type="Gene3D" id="3.30.497.10">
    <property type="entry name" value="Antithrombin, subunit I, domain 2"/>
    <property type="match status" value="1"/>
</dbReference>
<dbReference type="InterPro" id="IPR036186">
    <property type="entry name" value="Serpin_sf"/>
</dbReference>
<dbReference type="AlphaFoldDB" id="A0A0M3QVG9"/>
<evidence type="ECO:0000256" key="1">
    <source>
        <dbReference type="ARBA" id="ARBA00009500"/>
    </source>
</evidence>
<keyword evidence="8" id="KW-1185">Reference proteome</keyword>
<name>A0A0M3QVG9_DROBS</name>
<dbReference type="SMR" id="A0A0M3QVG9"/>
<dbReference type="EMBL" id="CP012524">
    <property type="protein sequence ID" value="ALC42399.1"/>
    <property type="molecule type" value="Genomic_DNA"/>
</dbReference>
<evidence type="ECO:0000256" key="5">
    <source>
        <dbReference type="SAM" id="SignalP"/>
    </source>
</evidence>
<keyword evidence="5" id="KW-0732">Signal</keyword>
<dbReference type="Gene3D" id="2.30.39.10">
    <property type="entry name" value="Alpha-1-antitrypsin, domain 1"/>
    <property type="match status" value="1"/>
</dbReference>
<proteinExistence type="inferred from homology"/>
<reference evidence="7 8" key="1">
    <citation type="submission" date="2015-08" db="EMBL/GenBank/DDBJ databases">
        <title>Ancestral chromatin configuration constrains chromatin evolution on differentiating sex chromosomes in Drosophila.</title>
        <authorList>
            <person name="Zhou Q."/>
            <person name="Bachtrog D."/>
        </authorList>
    </citation>
    <scope>NUCLEOTIDE SEQUENCE [LARGE SCALE GENOMIC DNA]</scope>
    <source>
        <tissue evidence="7">Whole larvae</tissue>
    </source>
</reference>
<protein>
    <submittedName>
        <fullName evidence="7">Maker113</fullName>
    </submittedName>
</protein>
<dbReference type="InterPro" id="IPR000215">
    <property type="entry name" value="Serpin_fam"/>
</dbReference>
<dbReference type="PANTHER" id="PTHR11461:SF211">
    <property type="entry name" value="GH10112P-RELATED"/>
    <property type="match status" value="1"/>
</dbReference>
<dbReference type="OMA" id="HVSQAMH"/>
<dbReference type="GO" id="GO:0005615">
    <property type="term" value="C:extracellular space"/>
    <property type="evidence" value="ECO:0007669"/>
    <property type="project" value="InterPro"/>
</dbReference>
<evidence type="ECO:0000256" key="4">
    <source>
        <dbReference type="RuleBase" id="RU000411"/>
    </source>
</evidence>
<dbReference type="Pfam" id="PF00079">
    <property type="entry name" value="Serpin"/>
    <property type="match status" value="1"/>
</dbReference>
<feature type="domain" description="Serpin" evidence="6">
    <location>
        <begin position="47"/>
        <end position="387"/>
    </location>
</feature>
<feature type="signal peptide" evidence="5">
    <location>
        <begin position="1"/>
        <end position="34"/>
    </location>
</feature>
<dbReference type="PANTHER" id="PTHR11461">
    <property type="entry name" value="SERINE PROTEASE INHIBITOR, SERPIN"/>
    <property type="match status" value="1"/>
</dbReference>
<dbReference type="OrthoDB" id="10063692at2759"/>
<keyword evidence="2" id="KW-0646">Protease inhibitor</keyword>
<evidence type="ECO:0000313" key="8">
    <source>
        <dbReference type="Proteomes" id="UP000494163"/>
    </source>
</evidence>
<dbReference type="Proteomes" id="UP000494163">
    <property type="component" value="Chromosome 2R"/>
</dbReference>
<keyword evidence="3" id="KW-0722">Serine protease inhibitor</keyword>
<evidence type="ECO:0000256" key="2">
    <source>
        <dbReference type="ARBA" id="ARBA00022690"/>
    </source>
</evidence>
<comment type="similarity">
    <text evidence="1 4">Belongs to the serpin family.</text>
</comment>
<organism evidence="7 8">
    <name type="scientific">Drosophila busckii</name>
    <name type="common">Fruit fly</name>
    <dbReference type="NCBI Taxonomy" id="30019"/>
    <lineage>
        <taxon>Eukaryota</taxon>
        <taxon>Metazoa</taxon>
        <taxon>Ecdysozoa</taxon>
        <taxon>Arthropoda</taxon>
        <taxon>Hexapoda</taxon>
        <taxon>Insecta</taxon>
        <taxon>Pterygota</taxon>
        <taxon>Neoptera</taxon>
        <taxon>Endopterygota</taxon>
        <taxon>Diptera</taxon>
        <taxon>Brachycera</taxon>
        <taxon>Muscomorpha</taxon>
        <taxon>Ephydroidea</taxon>
        <taxon>Drosophilidae</taxon>
        <taxon>Drosophila</taxon>
    </lineage>
</organism>
<evidence type="ECO:0000313" key="7">
    <source>
        <dbReference type="EMBL" id="ALC42399.1"/>
    </source>
</evidence>
<dbReference type="STRING" id="30019.A0A0M3QVG9"/>
<dbReference type="InterPro" id="IPR023796">
    <property type="entry name" value="Serpin_dom"/>
</dbReference>
<gene>
    <name evidence="7" type="ORF">Dbus_chr2Rg1978</name>
</gene>
<sequence length="389" mass="43784">MKWLSLAFVVALLALASATLLVVALLGALSLTAAENNFESSLDELHRDLYHEFAKVHRNQNFVFSPLAVQMALGILRSCMADESESAKELDIRARFRPRTVQQINSDFNRFLSQSIGDESLKIINKLYVNDKSSNEPYYELTPSADFVKFVASTSDMNRWLKSQVANLDGQLNAVIFNSIIYNAAWTSPFQKRNTEKNKFYLHDNGHVLTNIMQHDLTTFEYADLGCLGLNAEAVKLEYSGSDISMLIILPKTYDGLPQLEHKLQFTTIADIKNDLEHRPILVNLPKFSIKIEEDMIPILKSLSIQRIFEDAQLTHLRQGAGKVWIEKFIHKTAIHVDEDGTIANSTHVGIAPGEDEILSFNAIHPFYFAITNSEDAVMFAGHVVNPLL</sequence>
<dbReference type="SUPFAM" id="SSF56574">
    <property type="entry name" value="Serpins"/>
    <property type="match status" value="1"/>
</dbReference>
<evidence type="ECO:0000256" key="3">
    <source>
        <dbReference type="ARBA" id="ARBA00022900"/>
    </source>
</evidence>
<dbReference type="SMART" id="SM00093">
    <property type="entry name" value="SERPIN"/>
    <property type="match status" value="1"/>
</dbReference>
<dbReference type="InterPro" id="IPR042185">
    <property type="entry name" value="Serpin_sf_2"/>
</dbReference>
<evidence type="ECO:0000259" key="6">
    <source>
        <dbReference type="SMART" id="SM00093"/>
    </source>
</evidence>
<accession>A0A0M3QVG9</accession>
<feature type="chain" id="PRO_5005788050" evidence="5">
    <location>
        <begin position="35"/>
        <end position="389"/>
    </location>
</feature>